<evidence type="ECO:0000313" key="2">
    <source>
        <dbReference type="Proteomes" id="UP000688947"/>
    </source>
</evidence>
<dbReference type="OrthoDB" id="94070at2759"/>
<gene>
    <name evidence="1" type="ORF">JG687_00012630</name>
</gene>
<evidence type="ECO:0000313" key="1">
    <source>
        <dbReference type="EMBL" id="KAG6953045.1"/>
    </source>
</evidence>
<feature type="non-terminal residue" evidence="1">
    <location>
        <position position="1"/>
    </location>
</feature>
<dbReference type="EMBL" id="JAENGZ010000863">
    <property type="protein sequence ID" value="KAG6953045.1"/>
    <property type="molecule type" value="Genomic_DNA"/>
</dbReference>
<name>A0A8T1U4Y4_9STRA</name>
<dbReference type="Proteomes" id="UP000688947">
    <property type="component" value="Unassembled WGS sequence"/>
</dbReference>
<dbReference type="VEuPathDB" id="FungiDB:PC110_g20806"/>
<comment type="caution">
    <text evidence="1">The sequence shown here is derived from an EMBL/GenBank/DDBJ whole genome shotgun (WGS) entry which is preliminary data.</text>
</comment>
<organism evidence="1 2">
    <name type="scientific">Phytophthora cactorum</name>
    <dbReference type="NCBI Taxonomy" id="29920"/>
    <lineage>
        <taxon>Eukaryota</taxon>
        <taxon>Sar</taxon>
        <taxon>Stramenopiles</taxon>
        <taxon>Oomycota</taxon>
        <taxon>Peronosporomycetes</taxon>
        <taxon>Peronosporales</taxon>
        <taxon>Peronosporaceae</taxon>
        <taxon>Phytophthora</taxon>
    </lineage>
</organism>
<accession>A0A8T1U4Y4</accession>
<dbReference type="AlphaFoldDB" id="A0A8T1U4Y4"/>
<sequence length="117" mass="13027">HHDHAFIVQALCFKSEICTETIARALETATTKWSADVVKVLCSKHQLAPELVAKIVEEEAIDGGSVRLVEALHSQQYMYIDPIYDGLVNAAQNAALKDVYWVTGICNEKRLSLARFP</sequence>
<protein>
    <submittedName>
        <fullName evidence="1">Uncharacterized protein</fullName>
    </submittedName>
</protein>
<proteinExistence type="predicted"/>
<reference evidence="1" key="1">
    <citation type="submission" date="2021-01" db="EMBL/GenBank/DDBJ databases">
        <title>Phytophthora aleatoria, a newly-described species from Pinus radiata is distinct from Phytophthora cactorum isolates based on comparative genomics.</title>
        <authorList>
            <person name="Mcdougal R."/>
            <person name="Panda P."/>
            <person name="Williams N."/>
            <person name="Studholme D.J."/>
        </authorList>
    </citation>
    <scope>NUCLEOTIDE SEQUENCE</scope>
    <source>
        <strain evidence="1">NZFS 3830</strain>
    </source>
</reference>